<sequence length="112" mass="12762">MCGQSVSSLLNRLLQRDSRNLKIRTLPAKTKSSTGTNLSHLSSNRLKRAVSILFSSTEPVPFSLYARLFPLCSLNGASFEAPRDAKELFNEMLKREPRHLEFDDYRACTKWV</sequence>
<proteinExistence type="predicted"/>
<organism evidence="1 2">
    <name type="scientific">Dillenia turbinata</name>
    <dbReference type="NCBI Taxonomy" id="194707"/>
    <lineage>
        <taxon>Eukaryota</taxon>
        <taxon>Viridiplantae</taxon>
        <taxon>Streptophyta</taxon>
        <taxon>Embryophyta</taxon>
        <taxon>Tracheophyta</taxon>
        <taxon>Spermatophyta</taxon>
        <taxon>Magnoliopsida</taxon>
        <taxon>eudicotyledons</taxon>
        <taxon>Gunneridae</taxon>
        <taxon>Pentapetalae</taxon>
        <taxon>Dilleniales</taxon>
        <taxon>Dilleniaceae</taxon>
        <taxon>Dillenia</taxon>
    </lineage>
</organism>
<gene>
    <name evidence="1" type="ORF">RJ641_029493</name>
</gene>
<accession>A0AAN8ZJI7</accession>
<reference evidence="1 2" key="1">
    <citation type="submission" date="2023-12" db="EMBL/GenBank/DDBJ databases">
        <title>A high-quality genome assembly for Dillenia turbinata (Dilleniales).</title>
        <authorList>
            <person name="Chanderbali A."/>
        </authorList>
    </citation>
    <scope>NUCLEOTIDE SEQUENCE [LARGE SCALE GENOMIC DNA]</scope>
    <source>
        <strain evidence="1">LSX21</strain>
        <tissue evidence="1">Leaf</tissue>
    </source>
</reference>
<protein>
    <submittedName>
        <fullName evidence="1">Uncharacterized protein</fullName>
    </submittedName>
</protein>
<dbReference type="Proteomes" id="UP001370490">
    <property type="component" value="Unassembled WGS sequence"/>
</dbReference>
<evidence type="ECO:0000313" key="2">
    <source>
        <dbReference type="Proteomes" id="UP001370490"/>
    </source>
</evidence>
<evidence type="ECO:0000313" key="1">
    <source>
        <dbReference type="EMBL" id="KAK6939962.1"/>
    </source>
</evidence>
<dbReference type="EMBL" id="JBAMMX010000005">
    <property type="protein sequence ID" value="KAK6939962.1"/>
    <property type="molecule type" value="Genomic_DNA"/>
</dbReference>
<dbReference type="AlphaFoldDB" id="A0AAN8ZJI7"/>
<name>A0AAN8ZJI7_9MAGN</name>
<comment type="caution">
    <text evidence="1">The sequence shown here is derived from an EMBL/GenBank/DDBJ whole genome shotgun (WGS) entry which is preliminary data.</text>
</comment>
<keyword evidence="2" id="KW-1185">Reference proteome</keyword>